<protein>
    <submittedName>
        <fullName evidence="1">Uncharacterized protein</fullName>
    </submittedName>
</protein>
<dbReference type="EMBL" id="KK116096">
    <property type="protein sequence ID" value="KFM66781.1"/>
    <property type="molecule type" value="Genomic_DNA"/>
</dbReference>
<evidence type="ECO:0000313" key="1">
    <source>
        <dbReference type="EMBL" id="KFM66781.1"/>
    </source>
</evidence>
<keyword evidence="2" id="KW-1185">Reference proteome</keyword>
<dbReference type="AlphaFoldDB" id="A0A087TNU2"/>
<reference evidence="1 2" key="1">
    <citation type="submission" date="2013-11" db="EMBL/GenBank/DDBJ databases">
        <title>Genome sequencing of Stegodyphus mimosarum.</title>
        <authorList>
            <person name="Bechsgaard J."/>
        </authorList>
    </citation>
    <scope>NUCLEOTIDE SEQUENCE [LARGE SCALE GENOMIC DNA]</scope>
</reference>
<sequence>MFGFELFMCFSAISYRSDSYMRRERFLLSKQNSSTLTYCHRWVEIKICKMFCLLISTENKLANKIIRNQKRI</sequence>
<name>A0A087TNU2_STEMI</name>
<organism evidence="1 2">
    <name type="scientific">Stegodyphus mimosarum</name>
    <name type="common">African social velvet spider</name>
    <dbReference type="NCBI Taxonomy" id="407821"/>
    <lineage>
        <taxon>Eukaryota</taxon>
        <taxon>Metazoa</taxon>
        <taxon>Ecdysozoa</taxon>
        <taxon>Arthropoda</taxon>
        <taxon>Chelicerata</taxon>
        <taxon>Arachnida</taxon>
        <taxon>Araneae</taxon>
        <taxon>Araneomorphae</taxon>
        <taxon>Entelegynae</taxon>
        <taxon>Eresoidea</taxon>
        <taxon>Eresidae</taxon>
        <taxon>Stegodyphus</taxon>
    </lineage>
</organism>
<accession>A0A087TNU2</accession>
<dbReference type="Proteomes" id="UP000054359">
    <property type="component" value="Unassembled WGS sequence"/>
</dbReference>
<proteinExistence type="predicted"/>
<feature type="non-terminal residue" evidence="1">
    <location>
        <position position="72"/>
    </location>
</feature>
<evidence type="ECO:0000313" key="2">
    <source>
        <dbReference type="Proteomes" id="UP000054359"/>
    </source>
</evidence>
<gene>
    <name evidence="1" type="ORF">X975_15180</name>
</gene>